<evidence type="ECO:0000313" key="2">
    <source>
        <dbReference type="EMBL" id="KAK9916020.1"/>
    </source>
</evidence>
<evidence type="ECO:0000256" key="1">
    <source>
        <dbReference type="ARBA" id="ARBA00005655"/>
    </source>
</evidence>
<evidence type="ECO:0008006" key="4">
    <source>
        <dbReference type="Google" id="ProtNLM"/>
    </source>
</evidence>
<sequence length="241" mass="27919">MDQTRALLDELMGEDRDGDRKKVQRKFTDPDVCHFYIVGMCPYEEFERTKHDFGACPLIHDDDLKAQWEALDDRSRERLGFEKELYKWIDKLMLELKAKIRRNEERLASEVAPPISLEDQKQLDDMAAELQEMLTRSEVLGEEGDVDGSQAAATQAEAIKARRALFEEEAAVRAGGGSSRYGQQEVCPLSGVIINREESRLRDHKNGKNYRTWCKTHEKYHELMEIFKRRDAERAAPSRVN</sequence>
<organism evidence="2 3">
    <name type="scientific">Coccomyxa subellipsoidea</name>
    <dbReference type="NCBI Taxonomy" id="248742"/>
    <lineage>
        <taxon>Eukaryota</taxon>
        <taxon>Viridiplantae</taxon>
        <taxon>Chlorophyta</taxon>
        <taxon>core chlorophytes</taxon>
        <taxon>Trebouxiophyceae</taxon>
        <taxon>Trebouxiophyceae incertae sedis</taxon>
        <taxon>Coccomyxaceae</taxon>
        <taxon>Coccomyxa</taxon>
    </lineage>
</organism>
<evidence type="ECO:0000313" key="3">
    <source>
        <dbReference type="Proteomes" id="UP001491310"/>
    </source>
</evidence>
<accession>A0ABR2YW92</accession>
<comment type="caution">
    <text evidence="2">The sequence shown here is derived from an EMBL/GenBank/DDBJ whole genome shotgun (WGS) entry which is preliminary data.</text>
</comment>
<protein>
    <recommendedName>
        <fullName evidence="4">LUC7-domain-containing protein</fullName>
    </recommendedName>
</protein>
<proteinExistence type="inferred from homology"/>
<dbReference type="PANTHER" id="PTHR12375">
    <property type="entry name" value="RNA-BINDING PROTEIN LUC7-RELATED"/>
    <property type="match status" value="1"/>
</dbReference>
<dbReference type="EMBL" id="JALJOT010000004">
    <property type="protein sequence ID" value="KAK9916020.1"/>
    <property type="molecule type" value="Genomic_DNA"/>
</dbReference>
<keyword evidence="3" id="KW-1185">Reference proteome</keyword>
<gene>
    <name evidence="2" type="ORF">WJX75_007379</name>
</gene>
<dbReference type="Pfam" id="PF03194">
    <property type="entry name" value="LUC7"/>
    <property type="match status" value="1"/>
</dbReference>
<name>A0ABR2YW92_9CHLO</name>
<dbReference type="Proteomes" id="UP001491310">
    <property type="component" value="Unassembled WGS sequence"/>
</dbReference>
<reference evidence="2 3" key="1">
    <citation type="journal article" date="2024" name="Nat. Commun.">
        <title>Phylogenomics reveals the evolutionary origins of lichenization in chlorophyte algae.</title>
        <authorList>
            <person name="Puginier C."/>
            <person name="Libourel C."/>
            <person name="Otte J."/>
            <person name="Skaloud P."/>
            <person name="Haon M."/>
            <person name="Grisel S."/>
            <person name="Petersen M."/>
            <person name="Berrin J.G."/>
            <person name="Delaux P.M."/>
            <person name="Dal Grande F."/>
            <person name="Keller J."/>
        </authorList>
    </citation>
    <scope>NUCLEOTIDE SEQUENCE [LARGE SCALE GENOMIC DNA]</scope>
    <source>
        <strain evidence="2 3">SAG 216-7</strain>
    </source>
</reference>
<comment type="similarity">
    <text evidence="1">Belongs to the Luc7 family.</text>
</comment>
<dbReference type="InterPro" id="IPR004882">
    <property type="entry name" value="Luc7-rel"/>
</dbReference>